<dbReference type="EnsemblPlants" id="OB01G20840.1">
    <property type="protein sequence ID" value="OB01G20840.1"/>
    <property type="gene ID" value="OB01G20840"/>
</dbReference>
<evidence type="ECO:0000256" key="1">
    <source>
        <dbReference type="SAM" id="MobiDB-lite"/>
    </source>
</evidence>
<evidence type="ECO:0000313" key="2">
    <source>
        <dbReference type="EnsemblPlants" id="OB01G20840.1"/>
    </source>
</evidence>
<dbReference type="AlphaFoldDB" id="J3KYM8"/>
<dbReference type="Gramene" id="OB01G20840.1">
    <property type="protein sequence ID" value="OB01G20840.1"/>
    <property type="gene ID" value="OB01G20840"/>
</dbReference>
<dbReference type="HOGENOM" id="CLU_2765342_0_0_1"/>
<reference evidence="2" key="1">
    <citation type="journal article" date="2013" name="Nat. Commun.">
        <title>Whole-genome sequencing of Oryza brachyantha reveals mechanisms underlying Oryza genome evolution.</title>
        <authorList>
            <person name="Chen J."/>
            <person name="Huang Q."/>
            <person name="Gao D."/>
            <person name="Wang J."/>
            <person name="Lang Y."/>
            <person name="Liu T."/>
            <person name="Li B."/>
            <person name="Bai Z."/>
            <person name="Luis Goicoechea J."/>
            <person name="Liang C."/>
            <person name="Chen C."/>
            <person name="Zhang W."/>
            <person name="Sun S."/>
            <person name="Liao Y."/>
            <person name="Zhang X."/>
            <person name="Yang L."/>
            <person name="Song C."/>
            <person name="Wang M."/>
            <person name="Shi J."/>
            <person name="Liu G."/>
            <person name="Liu J."/>
            <person name="Zhou H."/>
            <person name="Zhou W."/>
            <person name="Yu Q."/>
            <person name="An N."/>
            <person name="Chen Y."/>
            <person name="Cai Q."/>
            <person name="Wang B."/>
            <person name="Liu B."/>
            <person name="Min J."/>
            <person name="Huang Y."/>
            <person name="Wu H."/>
            <person name="Li Z."/>
            <person name="Zhang Y."/>
            <person name="Yin Y."/>
            <person name="Song W."/>
            <person name="Jiang J."/>
            <person name="Jackson S.A."/>
            <person name="Wing R.A."/>
            <person name="Wang J."/>
            <person name="Chen M."/>
        </authorList>
    </citation>
    <scope>NUCLEOTIDE SEQUENCE [LARGE SCALE GENOMIC DNA]</scope>
    <source>
        <strain evidence="2">cv. IRGC 101232</strain>
    </source>
</reference>
<keyword evidence="3" id="KW-1185">Reference proteome</keyword>
<accession>J3KYM8</accession>
<reference evidence="2" key="2">
    <citation type="submission" date="2013-04" db="UniProtKB">
        <authorList>
            <consortium name="EnsemblPlants"/>
        </authorList>
    </citation>
    <scope>IDENTIFICATION</scope>
</reference>
<name>J3KYM8_ORYBR</name>
<protein>
    <submittedName>
        <fullName evidence="2">Uncharacterized protein</fullName>
    </submittedName>
</protein>
<feature type="compositionally biased region" description="Low complexity" evidence="1">
    <location>
        <begin position="36"/>
        <end position="63"/>
    </location>
</feature>
<evidence type="ECO:0000313" key="3">
    <source>
        <dbReference type="Proteomes" id="UP000006038"/>
    </source>
</evidence>
<proteinExistence type="predicted"/>
<dbReference type="Proteomes" id="UP000006038">
    <property type="component" value="Chromosome 1"/>
</dbReference>
<organism evidence="2">
    <name type="scientific">Oryza brachyantha</name>
    <name type="common">malo sina</name>
    <dbReference type="NCBI Taxonomy" id="4533"/>
    <lineage>
        <taxon>Eukaryota</taxon>
        <taxon>Viridiplantae</taxon>
        <taxon>Streptophyta</taxon>
        <taxon>Embryophyta</taxon>
        <taxon>Tracheophyta</taxon>
        <taxon>Spermatophyta</taxon>
        <taxon>Magnoliopsida</taxon>
        <taxon>Liliopsida</taxon>
        <taxon>Poales</taxon>
        <taxon>Poaceae</taxon>
        <taxon>BOP clade</taxon>
        <taxon>Oryzoideae</taxon>
        <taxon>Oryzeae</taxon>
        <taxon>Oryzinae</taxon>
        <taxon>Oryza</taxon>
    </lineage>
</organism>
<sequence length="70" mass="7542">ESSTPEEEESPKLQASNHPPPSTISFRRRLAKHATPISPSLSSPRPPSAAAANSHPGLRSFGRSGRERRS</sequence>
<feature type="region of interest" description="Disordered" evidence="1">
    <location>
        <begin position="1"/>
        <end position="70"/>
    </location>
</feature>